<feature type="transmembrane region" description="Helical" evidence="14">
    <location>
        <begin position="759"/>
        <end position="777"/>
    </location>
</feature>
<dbReference type="SUPFAM" id="SSF81321">
    <property type="entry name" value="Family A G protein-coupled receptor-like"/>
    <property type="match status" value="1"/>
</dbReference>
<keyword evidence="3" id="KW-0433">Leucine-rich repeat</keyword>
<dbReference type="AlphaFoldDB" id="A0A8J9ZNK7"/>
<keyword evidence="9 12" id="KW-1015">Disulfide bond</keyword>
<dbReference type="FunFam" id="4.10.400.10:FF:000163">
    <property type="entry name" value="Complement factor I"/>
    <property type="match status" value="1"/>
</dbReference>
<dbReference type="InterPro" id="IPR003591">
    <property type="entry name" value="Leu-rich_rpt_typical-subtyp"/>
</dbReference>
<evidence type="ECO:0000256" key="8">
    <source>
        <dbReference type="ARBA" id="ARBA00023136"/>
    </source>
</evidence>
<dbReference type="GO" id="GO:0007189">
    <property type="term" value="P:adenylate cyclase-activating G protein-coupled receptor signaling pathway"/>
    <property type="evidence" value="ECO:0007669"/>
    <property type="project" value="TreeGrafter"/>
</dbReference>
<dbReference type="InterPro" id="IPR000276">
    <property type="entry name" value="GPCR_Rhodpsn"/>
</dbReference>
<feature type="disulfide bond" evidence="12">
    <location>
        <begin position="313"/>
        <end position="328"/>
    </location>
</feature>
<dbReference type="InterPro" id="IPR032675">
    <property type="entry name" value="LRR_dom_sf"/>
</dbReference>
<feature type="disulfide bond" evidence="12">
    <location>
        <begin position="352"/>
        <end position="367"/>
    </location>
</feature>
<keyword evidence="10" id="KW-0675">Receptor</keyword>
<dbReference type="Pfam" id="PF00754">
    <property type="entry name" value="F5_F8_type_C"/>
    <property type="match status" value="1"/>
</dbReference>
<keyword evidence="11" id="KW-0807">Transducer</keyword>
<feature type="region of interest" description="Disordered" evidence="13">
    <location>
        <begin position="1047"/>
        <end position="1236"/>
    </location>
</feature>
<evidence type="ECO:0000256" key="2">
    <source>
        <dbReference type="ARBA" id="ARBA00022475"/>
    </source>
</evidence>
<evidence type="ECO:0000256" key="15">
    <source>
        <dbReference type="SAM" id="SignalP"/>
    </source>
</evidence>
<dbReference type="SMART" id="SM00369">
    <property type="entry name" value="LRR_TYP"/>
    <property type="match status" value="3"/>
</dbReference>
<evidence type="ECO:0000256" key="13">
    <source>
        <dbReference type="SAM" id="MobiDB-lite"/>
    </source>
</evidence>
<dbReference type="CDD" id="cd00112">
    <property type="entry name" value="LDLa"/>
    <property type="match status" value="4"/>
</dbReference>
<feature type="chain" id="PRO_5035427431" evidence="15">
    <location>
        <begin position="18"/>
        <end position="1236"/>
    </location>
</feature>
<dbReference type="InterPro" id="IPR002172">
    <property type="entry name" value="LDrepeatLR_classA_rpt"/>
</dbReference>
<dbReference type="PRINTS" id="PR00261">
    <property type="entry name" value="LDLRECEPTOR"/>
</dbReference>
<evidence type="ECO:0000256" key="1">
    <source>
        <dbReference type="ARBA" id="ARBA00004651"/>
    </source>
</evidence>
<feature type="domain" description="G-protein coupled receptors family 1 profile" evidence="17">
    <location>
        <begin position="771"/>
        <end position="1038"/>
    </location>
</feature>
<name>A0A8J9ZNK7_BRALA</name>
<feature type="disulfide bond" evidence="12">
    <location>
        <begin position="463"/>
        <end position="475"/>
    </location>
</feature>
<organism evidence="18 19">
    <name type="scientific">Branchiostoma lanceolatum</name>
    <name type="common">Common lancelet</name>
    <name type="synonym">Amphioxus lanceolatum</name>
    <dbReference type="NCBI Taxonomy" id="7740"/>
    <lineage>
        <taxon>Eukaryota</taxon>
        <taxon>Metazoa</taxon>
        <taxon>Chordata</taxon>
        <taxon>Cephalochordata</taxon>
        <taxon>Leptocardii</taxon>
        <taxon>Amphioxiformes</taxon>
        <taxon>Branchiostomatidae</taxon>
        <taxon>Branchiostoma</taxon>
    </lineage>
</organism>
<feature type="disulfide bond" evidence="12">
    <location>
        <begin position="333"/>
        <end position="345"/>
    </location>
</feature>
<dbReference type="SUPFAM" id="SSF57424">
    <property type="entry name" value="LDL receptor-like module"/>
    <property type="match status" value="5"/>
</dbReference>
<keyword evidence="2" id="KW-1003">Cell membrane</keyword>
<dbReference type="PROSITE" id="PS01209">
    <property type="entry name" value="LDLRA_1"/>
    <property type="match status" value="2"/>
</dbReference>
<feature type="disulfide bond" evidence="12">
    <location>
        <begin position="259"/>
        <end position="277"/>
    </location>
</feature>
<evidence type="ECO:0000313" key="19">
    <source>
        <dbReference type="Proteomes" id="UP000838412"/>
    </source>
</evidence>
<dbReference type="PROSITE" id="PS00237">
    <property type="entry name" value="G_PROTEIN_RECEP_F1_1"/>
    <property type="match status" value="1"/>
</dbReference>
<dbReference type="GO" id="GO:0008528">
    <property type="term" value="F:G protein-coupled peptide receptor activity"/>
    <property type="evidence" value="ECO:0007669"/>
    <property type="project" value="TreeGrafter"/>
</dbReference>
<evidence type="ECO:0000256" key="9">
    <source>
        <dbReference type="ARBA" id="ARBA00023157"/>
    </source>
</evidence>
<feature type="disulfide bond" evidence="12">
    <location>
        <begin position="470"/>
        <end position="488"/>
    </location>
</feature>
<comment type="subcellular location">
    <subcellularLocation>
        <location evidence="1">Cell membrane</location>
        <topology evidence="1">Multi-pass membrane protein</topology>
    </subcellularLocation>
</comment>
<feature type="disulfide bond" evidence="12">
    <location>
        <begin position="521"/>
        <end position="536"/>
    </location>
</feature>
<feature type="disulfide bond" evidence="12">
    <location>
        <begin position="502"/>
        <end position="514"/>
    </location>
</feature>
<evidence type="ECO:0000313" key="18">
    <source>
        <dbReference type="EMBL" id="CAH1257997.1"/>
    </source>
</evidence>
<dbReference type="PROSITE" id="PS50068">
    <property type="entry name" value="LDLRA_2"/>
    <property type="match status" value="6"/>
</dbReference>
<dbReference type="PANTHER" id="PTHR24372">
    <property type="entry name" value="GLYCOPROTEIN HORMONE RECEPTOR"/>
    <property type="match status" value="1"/>
</dbReference>
<reference evidence="18" key="1">
    <citation type="submission" date="2022-01" db="EMBL/GenBank/DDBJ databases">
        <authorList>
            <person name="Braso-Vives M."/>
        </authorList>
    </citation>
    <scope>NUCLEOTIDE SEQUENCE</scope>
</reference>
<sequence length="1236" mass="133843">MALRLCVFAILITSALSQLRTASESRFIYSEQDRVCALGMESGAILNEQVTAWSYQDYYTRPAMARFHECGWISGISLDEWDFKDWVYSRLPYWMDNVPWEDWDGLEYLQIDMALSTEITGVATLGYCQKDYAVTEFTLRYSEDEENWKTYKNGPSEETPDYIFIGNEGWHIGMDRSDAVQHTLDYPFVTRYVRIYPVDWIGKNGTGVQHNPPAMRVELFGFRLQNDAPDLDAYDPYKAVLKSDKLRPGPACPRTHFTCSDLSCVLDVFKCDGRNDCPGGEDEEECPSAGCAQFSFECDSRGKTECVSLSFFCDFNLQCSNRRDELHCVYPPCEDNEKRCGSEQCVLKSQVCDGVHQCSDSSDELRCDFCPKGFQCFDGSCLNIERYCDGQIDCMGYIGEDEPFDCDYKDPTFTCPEEGQVRCKNGVCANPNDTCIFNKDNEGIMIGCRDLTHLRPCSKEFVCPINHLQCNLGYCIPQHMRCDGKMDCSTGEDEENCESYECPGAHRCNSFGSCTPMKNRCDGIRQCPRGDDEFNCGIDCPNGCNCEGLAFLCANNKFDVTLDKLTKQLRKLDASNARLMEIELAVKNDVNGTALQNETLLDLSNFKLLGELILRNTSLHYIGNSTLEALANLYYLDLSFNEISTLEGQPFKYLRRLEFLDLSANKIFSVDNGAFMLAPDPSDPTATSKLVNLRLQDNQITEFGPGMFDGLTELSELHSDSYLFICVALTQTKQLDTFSPQPNELSSCEDLIARQGLRVVMWTFASFAILGNGYVIIRRIIAERDQSLGKSRVQNILVLNLGIADFLMGVYQMIIASVDEYYRNVYIWNDEKWRASWLCEFAGFVFVVSSEVSVCSLVLITVDRFISVVFPFKTEWKINVNQAWTMMIAIWAIVAFLGVFPLMGVPYFQDEFYARSGVCLPLHITAERPAGFEYSVAIFMVFNFIAFLLIMVSYIAMFISVRSAGKASGEAAGKQKAGQTQTMTTRMTMIVLTDFFCWFPVTLMGIMALTGVALPGEVFAFTAVIILPINSALNPVLYTVLAIKARGKKKPPGPVPPGGKKPGAAGGVPGKKAGGPVGGKKAGGPGAAGGKKPCAAGGKKTGAAGGKKPGAAGGKKPGAAGGKTPGAAGGKKPGAAGGKTPGAAGGKTPGAAGGKTPGAGGKKPGAAGGKTPGAAGGKTPGAGGKKPGAAGGKKPGAAGGKKPGAAGAKKPGAAGGKRAGGAAGGKKAGGAGGRKK</sequence>
<evidence type="ECO:0000256" key="3">
    <source>
        <dbReference type="ARBA" id="ARBA00022614"/>
    </source>
</evidence>
<dbReference type="Pfam" id="PF00001">
    <property type="entry name" value="7tm_1"/>
    <property type="match status" value="1"/>
</dbReference>
<feature type="signal peptide" evidence="15">
    <location>
        <begin position="1"/>
        <end position="17"/>
    </location>
</feature>
<protein>
    <submittedName>
        <fullName evidence="18">RXFP1 protein</fullName>
    </submittedName>
</protein>
<dbReference type="Gene3D" id="2.60.120.260">
    <property type="entry name" value="Galactose-binding domain-like"/>
    <property type="match status" value="1"/>
</dbReference>
<dbReference type="CDD" id="cd00057">
    <property type="entry name" value="FA58C"/>
    <property type="match status" value="1"/>
</dbReference>
<dbReference type="PROSITE" id="PS50262">
    <property type="entry name" value="G_PROTEIN_RECEP_F1_2"/>
    <property type="match status" value="1"/>
</dbReference>
<feature type="disulfide bond" evidence="12">
    <location>
        <begin position="376"/>
        <end position="394"/>
    </location>
</feature>
<keyword evidence="15" id="KW-0732">Signal</keyword>
<evidence type="ECO:0000256" key="6">
    <source>
        <dbReference type="ARBA" id="ARBA00022989"/>
    </source>
</evidence>
<dbReference type="CDD" id="cd15137">
    <property type="entry name" value="7tmA_Relaxin_R"/>
    <property type="match status" value="1"/>
</dbReference>
<dbReference type="Gene3D" id="4.10.400.10">
    <property type="entry name" value="Low-density Lipoprotein Receptor"/>
    <property type="match status" value="5"/>
</dbReference>
<feature type="transmembrane region" description="Helical" evidence="14">
    <location>
        <begin position="797"/>
        <end position="815"/>
    </location>
</feature>
<evidence type="ECO:0000259" key="17">
    <source>
        <dbReference type="PROSITE" id="PS50262"/>
    </source>
</evidence>
<dbReference type="Pfam" id="PF13855">
    <property type="entry name" value="LRR_8"/>
    <property type="match status" value="1"/>
</dbReference>
<evidence type="ECO:0000256" key="10">
    <source>
        <dbReference type="ARBA" id="ARBA00023170"/>
    </source>
</evidence>
<keyword evidence="7" id="KW-0297">G-protein coupled receptor</keyword>
<feature type="compositionally biased region" description="Gly residues" evidence="13">
    <location>
        <begin position="1060"/>
        <end position="1089"/>
    </location>
</feature>
<feature type="disulfide bond" evidence="12">
    <location>
        <begin position="271"/>
        <end position="286"/>
    </location>
</feature>
<feature type="transmembrane region" description="Helical" evidence="14">
    <location>
        <begin position="835"/>
        <end position="862"/>
    </location>
</feature>
<dbReference type="FunFam" id="4.10.400.10:FF:000306">
    <property type="entry name" value="Uncharacterized protein"/>
    <property type="match status" value="1"/>
</dbReference>
<feature type="transmembrane region" description="Helical" evidence="14">
    <location>
        <begin position="1018"/>
        <end position="1041"/>
    </location>
</feature>
<feature type="transmembrane region" description="Helical" evidence="14">
    <location>
        <begin position="989"/>
        <end position="1012"/>
    </location>
</feature>
<feature type="compositionally biased region" description="Low complexity" evidence="13">
    <location>
        <begin position="1203"/>
        <end position="1212"/>
    </location>
</feature>
<dbReference type="InterPro" id="IPR036055">
    <property type="entry name" value="LDL_receptor-like_sf"/>
</dbReference>
<feature type="disulfide bond" evidence="12">
    <location>
        <begin position="252"/>
        <end position="264"/>
    </location>
</feature>
<feature type="disulfide bond" evidence="12">
    <location>
        <begin position="340"/>
        <end position="358"/>
    </location>
</feature>
<dbReference type="InterPro" id="IPR000421">
    <property type="entry name" value="FA58C"/>
</dbReference>
<dbReference type="Pfam" id="PF00057">
    <property type="entry name" value="Ldl_recept_a"/>
    <property type="match status" value="3"/>
</dbReference>
<dbReference type="InterPro" id="IPR008979">
    <property type="entry name" value="Galactose-bd-like_sf"/>
</dbReference>
<feature type="domain" description="F5/8 type C" evidence="16">
    <location>
        <begin position="33"/>
        <end position="222"/>
    </location>
</feature>
<dbReference type="PROSITE" id="PS50022">
    <property type="entry name" value="FA58C_3"/>
    <property type="match status" value="1"/>
</dbReference>
<keyword evidence="19" id="KW-1185">Reference proteome</keyword>
<evidence type="ECO:0000259" key="16">
    <source>
        <dbReference type="PROSITE" id="PS50022"/>
    </source>
</evidence>
<dbReference type="SMART" id="SM00231">
    <property type="entry name" value="FA58C"/>
    <property type="match status" value="1"/>
</dbReference>
<gene>
    <name evidence="18" type="primary">RXFP1</name>
    <name evidence="18" type="ORF">BLAG_LOCUS15719</name>
</gene>
<dbReference type="SUPFAM" id="SSF52058">
    <property type="entry name" value="L domain-like"/>
    <property type="match status" value="1"/>
</dbReference>
<dbReference type="Proteomes" id="UP000838412">
    <property type="component" value="Chromosome 3"/>
</dbReference>
<feature type="disulfide bond" evidence="12">
    <location>
        <begin position="482"/>
        <end position="497"/>
    </location>
</feature>
<dbReference type="SMART" id="SM00192">
    <property type="entry name" value="LDLa"/>
    <property type="match status" value="6"/>
</dbReference>
<keyword evidence="4 14" id="KW-0812">Transmembrane</keyword>
<evidence type="ECO:0000256" key="7">
    <source>
        <dbReference type="ARBA" id="ARBA00023040"/>
    </source>
</evidence>
<dbReference type="InterPro" id="IPR023415">
    <property type="entry name" value="LDLR_class-A_CS"/>
</dbReference>
<dbReference type="PANTHER" id="PTHR24372:SF77">
    <property type="entry name" value="G-PROTEIN COUPLED RECEPTORS FAMILY 1 PROFILE DOMAIN-CONTAINING PROTEIN"/>
    <property type="match status" value="1"/>
</dbReference>
<feature type="compositionally biased region" description="Gly residues" evidence="13">
    <location>
        <begin position="1213"/>
        <end position="1236"/>
    </location>
</feature>
<dbReference type="SUPFAM" id="SSF49785">
    <property type="entry name" value="Galactose-binding domain-like"/>
    <property type="match status" value="1"/>
</dbReference>
<feature type="transmembrane region" description="Helical" evidence="14">
    <location>
        <begin position="936"/>
        <end position="959"/>
    </location>
</feature>
<comment type="caution">
    <text evidence="12">Lacks conserved residue(s) required for the propagation of feature annotation.</text>
</comment>
<feature type="compositionally biased region" description="Gly residues" evidence="13">
    <location>
        <begin position="1099"/>
        <end position="1202"/>
    </location>
</feature>
<keyword evidence="8 14" id="KW-0472">Membrane</keyword>
<evidence type="ECO:0000256" key="5">
    <source>
        <dbReference type="ARBA" id="ARBA00022737"/>
    </source>
</evidence>
<evidence type="ECO:0000256" key="12">
    <source>
        <dbReference type="PROSITE-ProRule" id="PRU00124"/>
    </source>
</evidence>
<dbReference type="EMBL" id="OV696688">
    <property type="protein sequence ID" value="CAH1257997.1"/>
    <property type="molecule type" value="Genomic_DNA"/>
</dbReference>
<dbReference type="InterPro" id="IPR017452">
    <property type="entry name" value="GPCR_Rhodpsn_7TM"/>
</dbReference>
<dbReference type="GO" id="GO:0005886">
    <property type="term" value="C:plasma membrane"/>
    <property type="evidence" value="ECO:0007669"/>
    <property type="project" value="UniProtKB-SubCell"/>
</dbReference>
<evidence type="ECO:0000256" key="11">
    <source>
        <dbReference type="ARBA" id="ARBA00023224"/>
    </source>
</evidence>
<accession>A0A8J9ZNK7</accession>
<dbReference type="InterPro" id="IPR001611">
    <property type="entry name" value="Leu-rich_rpt"/>
</dbReference>
<dbReference type="Gene3D" id="1.20.1070.10">
    <property type="entry name" value="Rhodopsin 7-helix transmembrane proteins"/>
    <property type="match status" value="1"/>
</dbReference>
<dbReference type="PROSITE" id="PS51450">
    <property type="entry name" value="LRR"/>
    <property type="match status" value="2"/>
</dbReference>
<keyword evidence="5" id="KW-0677">Repeat</keyword>
<dbReference type="GO" id="GO:0009755">
    <property type="term" value="P:hormone-mediated signaling pathway"/>
    <property type="evidence" value="ECO:0007669"/>
    <property type="project" value="TreeGrafter"/>
</dbReference>
<dbReference type="Gene3D" id="3.80.10.10">
    <property type="entry name" value="Ribonuclease Inhibitor"/>
    <property type="match status" value="1"/>
</dbReference>
<dbReference type="OrthoDB" id="6022531at2759"/>
<evidence type="ECO:0000256" key="4">
    <source>
        <dbReference type="ARBA" id="ARBA00022692"/>
    </source>
</evidence>
<keyword evidence="6 14" id="KW-1133">Transmembrane helix</keyword>
<evidence type="ECO:0000256" key="14">
    <source>
        <dbReference type="SAM" id="Phobius"/>
    </source>
</evidence>
<proteinExistence type="predicted"/>
<feature type="transmembrane region" description="Helical" evidence="14">
    <location>
        <begin position="883"/>
        <end position="903"/>
    </location>
</feature>